<dbReference type="STRING" id="348802.A0A0D2E4X1"/>
<accession>A0A0D2E4X1</accession>
<dbReference type="RefSeq" id="XP_013311042.1">
    <property type="nucleotide sequence ID" value="XM_013455588.1"/>
</dbReference>
<dbReference type="Pfam" id="PF00391">
    <property type="entry name" value="PEP-utilizers"/>
    <property type="match status" value="1"/>
</dbReference>
<dbReference type="FunFam" id="3.30.1490.20:FF:000010">
    <property type="entry name" value="Phosphoenolpyruvate synthase"/>
    <property type="match status" value="1"/>
</dbReference>
<dbReference type="NCBIfam" id="NF005057">
    <property type="entry name" value="PRK06464.1"/>
    <property type="match status" value="1"/>
</dbReference>
<evidence type="ECO:0000256" key="13">
    <source>
        <dbReference type="ARBA" id="ARBA00047700"/>
    </source>
</evidence>
<evidence type="ECO:0000256" key="11">
    <source>
        <dbReference type="ARBA" id="ARBA00022842"/>
    </source>
</evidence>
<comment type="cofactor">
    <cofactor evidence="1">
        <name>Mg(2+)</name>
        <dbReference type="ChEBI" id="CHEBI:18420"/>
    </cofactor>
</comment>
<dbReference type="InterPro" id="IPR036637">
    <property type="entry name" value="Phosphohistidine_dom_sf"/>
</dbReference>
<dbReference type="OrthoDB" id="6123450at2759"/>
<keyword evidence="17" id="KW-0670">Pyruvate</keyword>
<dbReference type="GeneID" id="25333952"/>
<gene>
    <name evidence="17" type="ORF">PV05_12044</name>
</gene>
<evidence type="ECO:0000256" key="6">
    <source>
        <dbReference type="ARBA" id="ARBA00022679"/>
    </source>
</evidence>
<dbReference type="InterPro" id="IPR023151">
    <property type="entry name" value="PEP_util_CS"/>
</dbReference>
<evidence type="ECO:0000313" key="18">
    <source>
        <dbReference type="Proteomes" id="UP000054342"/>
    </source>
</evidence>
<dbReference type="PROSITE" id="PS00742">
    <property type="entry name" value="PEP_ENZYMES_2"/>
    <property type="match status" value="1"/>
</dbReference>
<evidence type="ECO:0000256" key="1">
    <source>
        <dbReference type="ARBA" id="ARBA00001946"/>
    </source>
</evidence>
<dbReference type="SUPFAM" id="SSF52009">
    <property type="entry name" value="Phosphohistidine domain"/>
    <property type="match status" value="1"/>
</dbReference>
<evidence type="ECO:0000256" key="10">
    <source>
        <dbReference type="ARBA" id="ARBA00022840"/>
    </source>
</evidence>
<keyword evidence="6" id="KW-0808">Transferase</keyword>
<dbReference type="EC" id="2.7.9.2" evidence="5"/>
<dbReference type="FunFam" id="3.30.470.20:FF:000017">
    <property type="entry name" value="Phosphoenolpyruvate synthase"/>
    <property type="match status" value="1"/>
</dbReference>
<keyword evidence="10" id="KW-0067">ATP-binding</keyword>
<comment type="similarity">
    <text evidence="4">Belongs to the PEP-utilizing enzyme family.</text>
</comment>
<dbReference type="InterPro" id="IPR040442">
    <property type="entry name" value="Pyrv_kinase-like_dom_sf"/>
</dbReference>
<dbReference type="Gene3D" id="3.50.30.10">
    <property type="entry name" value="Phosphohistidine domain"/>
    <property type="match status" value="1"/>
</dbReference>
<dbReference type="PANTHER" id="PTHR43030:SF1">
    <property type="entry name" value="PHOSPHOENOLPYRUVATE SYNTHASE"/>
    <property type="match status" value="1"/>
</dbReference>
<dbReference type="AlphaFoldDB" id="A0A0D2E4X1"/>
<feature type="domain" description="PEP-utilising enzyme mobile" evidence="14">
    <location>
        <begin position="450"/>
        <end position="519"/>
    </location>
</feature>
<name>A0A0D2E4X1_9EURO</name>
<dbReference type="InterPro" id="IPR002192">
    <property type="entry name" value="PPDK_AMP/ATP-bd"/>
</dbReference>
<dbReference type="PANTHER" id="PTHR43030">
    <property type="entry name" value="PHOSPHOENOLPYRUVATE SYNTHASE"/>
    <property type="match status" value="1"/>
</dbReference>
<proteinExistence type="inferred from homology"/>
<comment type="pathway">
    <text evidence="3">Carbohydrate biosynthesis; gluconeogenesis.</text>
</comment>
<evidence type="ECO:0000256" key="12">
    <source>
        <dbReference type="ARBA" id="ARBA00033470"/>
    </source>
</evidence>
<dbReference type="GO" id="GO:0008986">
    <property type="term" value="F:pyruvate, water dikinase activity"/>
    <property type="evidence" value="ECO:0007669"/>
    <property type="project" value="UniProtKB-EC"/>
</dbReference>
<dbReference type="UniPathway" id="UPA00138"/>
<reference evidence="17 18" key="1">
    <citation type="submission" date="2015-01" db="EMBL/GenBank/DDBJ databases">
        <title>The Genome Sequence of Exophiala xenobiotica CBS118157.</title>
        <authorList>
            <consortium name="The Broad Institute Genomics Platform"/>
            <person name="Cuomo C."/>
            <person name="de Hoog S."/>
            <person name="Gorbushina A."/>
            <person name="Stielow B."/>
            <person name="Teixiera M."/>
            <person name="Abouelleil A."/>
            <person name="Chapman S.B."/>
            <person name="Priest M."/>
            <person name="Young S.K."/>
            <person name="Wortman J."/>
            <person name="Nusbaum C."/>
            <person name="Birren B."/>
        </authorList>
    </citation>
    <scope>NUCLEOTIDE SEQUENCE [LARGE SCALE GENOMIC DNA]</scope>
    <source>
        <strain evidence="17 18">CBS 118157</strain>
    </source>
</reference>
<dbReference type="Proteomes" id="UP000054342">
    <property type="component" value="Unassembled WGS sequence"/>
</dbReference>
<evidence type="ECO:0000259" key="14">
    <source>
        <dbReference type="Pfam" id="PF00391"/>
    </source>
</evidence>
<dbReference type="NCBIfam" id="TIGR01418">
    <property type="entry name" value="PEP_synth"/>
    <property type="match status" value="1"/>
</dbReference>
<dbReference type="SUPFAM" id="SSF56059">
    <property type="entry name" value="Glutathione synthetase ATP-binding domain-like"/>
    <property type="match status" value="1"/>
</dbReference>
<keyword evidence="9" id="KW-0418">Kinase</keyword>
<keyword evidence="11" id="KW-0460">Magnesium</keyword>
<dbReference type="PROSITE" id="PS00370">
    <property type="entry name" value="PEP_ENZYMES_PHOS_SITE"/>
    <property type="match status" value="1"/>
</dbReference>
<evidence type="ECO:0000256" key="2">
    <source>
        <dbReference type="ARBA" id="ARBA00002988"/>
    </source>
</evidence>
<evidence type="ECO:0000259" key="15">
    <source>
        <dbReference type="Pfam" id="PF01326"/>
    </source>
</evidence>
<dbReference type="InterPro" id="IPR013815">
    <property type="entry name" value="ATP_grasp_subdomain_1"/>
</dbReference>
<dbReference type="HOGENOM" id="CLU_007308_6_2_1"/>
<organism evidence="17 18">
    <name type="scientific">Exophiala xenobiotica</name>
    <dbReference type="NCBI Taxonomy" id="348802"/>
    <lineage>
        <taxon>Eukaryota</taxon>
        <taxon>Fungi</taxon>
        <taxon>Dikarya</taxon>
        <taxon>Ascomycota</taxon>
        <taxon>Pezizomycotina</taxon>
        <taxon>Eurotiomycetes</taxon>
        <taxon>Chaetothyriomycetidae</taxon>
        <taxon>Chaetothyriales</taxon>
        <taxon>Herpotrichiellaceae</taxon>
        <taxon>Exophiala</taxon>
    </lineage>
</organism>
<dbReference type="EMBL" id="KN847323">
    <property type="protein sequence ID" value="KIW50458.1"/>
    <property type="molecule type" value="Genomic_DNA"/>
</dbReference>
<keyword evidence="18" id="KW-1185">Reference proteome</keyword>
<keyword evidence="8" id="KW-0547">Nucleotide-binding</keyword>
<feature type="domain" description="PEP-utilising enzyme C-terminal" evidence="16">
    <location>
        <begin position="543"/>
        <end position="851"/>
    </location>
</feature>
<dbReference type="InterPro" id="IPR015813">
    <property type="entry name" value="Pyrv/PenolPyrv_kinase-like_dom"/>
</dbReference>
<evidence type="ECO:0000259" key="16">
    <source>
        <dbReference type="Pfam" id="PF02896"/>
    </source>
</evidence>
<evidence type="ECO:0000256" key="8">
    <source>
        <dbReference type="ARBA" id="ARBA00022741"/>
    </source>
</evidence>
<protein>
    <recommendedName>
        <fullName evidence="5">pyruvate, water dikinase</fullName>
        <ecNumber evidence="5">2.7.9.2</ecNumber>
    </recommendedName>
    <alternativeName>
        <fullName evidence="12">Pyruvate, water dikinase</fullName>
    </alternativeName>
</protein>
<evidence type="ECO:0000256" key="9">
    <source>
        <dbReference type="ARBA" id="ARBA00022777"/>
    </source>
</evidence>
<dbReference type="InterPro" id="IPR008279">
    <property type="entry name" value="PEP-util_enz_mobile_dom"/>
</dbReference>
<keyword evidence="7" id="KW-0479">Metal-binding</keyword>
<evidence type="ECO:0000313" key="17">
    <source>
        <dbReference type="EMBL" id="KIW50458.1"/>
    </source>
</evidence>
<evidence type="ECO:0000256" key="7">
    <source>
        <dbReference type="ARBA" id="ARBA00022723"/>
    </source>
</evidence>
<dbReference type="InterPro" id="IPR006319">
    <property type="entry name" value="PEP_synth"/>
</dbReference>
<dbReference type="Gene3D" id="3.20.20.60">
    <property type="entry name" value="Phosphoenolpyruvate-binding domains"/>
    <property type="match status" value="1"/>
</dbReference>
<evidence type="ECO:0000256" key="5">
    <source>
        <dbReference type="ARBA" id="ARBA00011996"/>
    </source>
</evidence>
<evidence type="ECO:0000256" key="3">
    <source>
        <dbReference type="ARBA" id="ARBA00004742"/>
    </source>
</evidence>
<dbReference type="GO" id="GO:0005524">
    <property type="term" value="F:ATP binding"/>
    <property type="evidence" value="ECO:0007669"/>
    <property type="project" value="UniProtKB-KW"/>
</dbReference>
<dbReference type="Gene3D" id="3.30.1490.20">
    <property type="entry name" value="ATP-grasp fold, A domain"/>
    <property type="match status" value="1"/>
</dbReference>
<dbReference type="InterPro" id="IPR000121">
    <property type="entry name" value="PEP_util_C"/>
</dbReference>
<dbReference type="InterPro" id="IPR018274">
    <property type="entry name" value="PEP_util_AS"/>
</dbReference>
<comment type="function">
    <text evidence="2">Catalyzes the phosphorylation of pyruvate to phosphoenolpyruvate.</text>
</comment>
<dbReference type="Pfam" id="PF01326">
    <property type="entry name" value="PPDK_N"/>
    <property type="match status" value="1"/>
</dbReference>
<sequence length="862" mass="95123">MMRVFLIRICAFVSIPSHNIKIRPTTFLQYYFFSSSTFPEYLEPHFSSSESITFTQVFPEMNNINKSPVFVRNFEHLVRQDVALVGGKNSSLGEMIGALTAKGISVPPGFATTSNTYWHYVDANNIREKMTKLIGEWQSAKTSLADTGKEVRNLFLRGDWPDDAAAAIKTAYQELSAKAGTKNLGVAVRSSATAEDLPDASFAGQQETFLNISGEDALLNACRRCYASLFTDRAISYRQTKHFDHMKVALSIGVQQMVRSDLSGSGVMFSLDTESGFDRVVLINAAWGLGENIVQGTVNPDEYQVYKPLLVNPEYVPIIEKKRGEKEVKMIYGDEHMPTRNVPTSKHERASFVLNDSEILQLATWACTIEQHYGCPMDIEWAKDGVSGDLFIVQARPETVQARREAGVFKTYKLGKKGRVLTTGLSVGEAAVTGRLCLLETAKDIDKFIDGSILVTETTDPDWVPIMKRAAAIITDHGGRTSHAAIVSRELGVPAVVGTGNATYLLHTGRDVTVSCAEGDEGFVYDGIADITTKELDVTGLPPTRTKIMLNLANPASAYRWWRLPADGIGLARMEFVVSNHIQVHPMALVRFDHLKDEKAKQEIARLTKGYADKPEYFVDKLARGLACLCAAVYPKPAIIRLSDFKTNEYANLVGGEEFEPKEENPMLGFRGASRYYSPRYKEGFALECRAIKRLREEMGFTNAIVMVPFCRTVGEAAKVLRVMSENGLTRGENGLQVYVMCEIPSNVILAAEFTKHFDGFSIGSNDLTQLTLGVDRDSGELADLFDEQDKAVKWMISTVITEARKAGRKIGLCGQAPSNHPEFAAFLVDCGINSVSVSPDSFLEVKKHVIASEKAEINGTG</sequence>
<feature type="domain" description="Pyruvate phosphate dikinase AMP/ATP-binding" evidence="15">
    <location>
        <begin position="83"/>
        <end position="406"/>
    </location>
</feature>
<dbReference type="Gene3D" id="3.30.470.20">
    <property type="entry name" value="ATP-grasp fold, B domain"/>
    <property type="match status" value="1"/>
</dbReference>
<dbReference type="GO" id="GO:0006094">
    <property type="term" value="P:gluconeogenesis"/>
    <property type="evidence" value="ECO:0007669"/>
    <property type="project" value="UniProtKB-UniPathway"/>
</dbReference>
<comment type="catalytic activity">
    <reaction evidence="13">
        <text>pyruvate + ATP + H2O = phosphoenolpyruvate + AMP + phosphate + 2 H(+)</text>
        <dbReference type="Rhea" id="RHEA:11364"/>
        <dbReference type="ChEBI" id="CHEBI:15361"/>
        <dbReference type="ChEBI" id="CHEBI:15377"/>
        <dbReference type="ChEBI" id="CHEBI:15378"/>
        <dbReference type="ChEBI" id="CHEBI:30616"/>
        <dbReference type="ChEBI" id="CHEBI:43474"/>
        <dbReference type="ChEBI" id="CHEBI:58702"/>
        <dbReference type="ChEBI" id="CHEBI:456215"/>
        <dbReference type="EC" id="2.7.9.2"/>
    </reaction>
</comment>
<dbReference type="SUPFAM" id="SSF51621">
    <property type="entry name" value="Phosphoenolpyruvate/pyruvate domain"/>
    <property type="match status" value="1"/>
</dbReference>
<evidence type="ECO:0000256" key="4">
    <source>
        <dbReference type="ARBA" id="ARBA00007837"/>
    </source>
</evidence>
<dbReference type="GO" id="GO:0046872">
    <property type="term" value="F:metal ion binding"/>
    <property type="evidence" value="ECO:0007669"/>
    <property type="project" value="UniProtKB-KW"/>
</dbReference>
<dbReference type="Pfam" id="PF02896">
    <property type="entry name" value="PEP-utilizers_C"/>
    <property type="match status" value="1"/>
</dbReference>